<feature type="compositionally biased region" description="Low complexity" evidence="1">
    <location>
        <begin position="102"/>
        <end position="127"/>
    </location>
</feature>
<evidence type="ECO:0000256" key="2">
    <source>
        <dbReference type="SAM" id="SignalP"/>
    </source>
</evidence>
<feature type="compositionally biased region" description="Basic and acidic residues" evidence="1">
    <location>
        <begin position="154"/>
        <end position="170"/>
    </location>
</feature>
<accession>A0A7S2XWQ3</accession>
<organism evidence="3">
    <name type="scientific">Attheya septentrionalis</name>
    <dbReference type="NCBI Taxonomy" id="420275"/>
    <lineage>
        <taxon>Eukaryota</taxon>
        <taxon>Sar</taxon>
        <taxon>Stramenopiles</taxon>
        <taxon>Ochrophyta</taxon>
        <taxon>Bacillariophyta</taxon>
        <taxon>Coscinodiscophyceae</taxon>
        <taxon>Chaetocerotophycidae</taxon>
        <taxon>Chaetocerotales</taxon>
        <taxon>Attheyaceae</taxon>
        <taxon>Attheya</taxon>
    </lineage>
</organism>
<sequence length="261" mass="27356">MKIILPFMLVLSWNGKTPLTAVDGLFPSSKLEKTMTHHSSNRLRPARKLRIYEARDTPALTVANNSPLISAVSSTGGPKHYTVASPSSEHTGSDSSSFTYKSEGTTGSETSSSSESSMGTGSSLSSTSEEDTGSHHTSTSESGTELDTSSSSHSVEDGTARSGDGEEIPHDGTGTGSDKPSSTSEEDTGSHHTSTSESGTELDTSSSSHSVEDGTARSGDGEEIPDDAEINKTKRSNDDPALVEGDNISKLLRGHLRRHIV</sequence>
<feature type="compositionally biased region" description="Low complexity" evidence="1">
    <location>
        <begin position="191"/>
        <end position="201"/>
    </location>
</feature>
<name>A0A7S2XWQ3_9STRA</name>
<feature type="region of interest" description="Disordered" evidence="1">
    <location>
        <begin position="71"/>
        <end position="243"/>
    </location>
</feature>
<dbReference type="EMBL" id="HBHQ01027867">
    <property type="protein sequence ID" value="CAD9827051.1"/>
    <property type="molecule type" value="Transcribed_RNA"/>
</dbReference>
<proteinExistence type="predicted"/>
<reference evidence="3" key="1">
    <citation type="submission" date="2021-01" db="EMBL/GenBank/DDBJ databases">
        <authorList>
            <person name="Corre E."/>
            <person name="Pelletier E."/>
            <person name="Niang G."/>
            <person name="Scheremetjew M."/>
            <person name="Finn R."/>
            <person name="Kale V."/>
            <person name="Holt S."/>
            <person name="Cochrane G."/>
            <person name="Meng A."/>
            <person name="Brown T."/>
            <person name="Cohen L."/>
        </authorList>
    </citation>
    <scope>NUCLEOTIDE SEQUENCE</scope>
    <source>
        <strain evidence="3">CCMP2084</strain>
    </source>
</reference>
<gene>
    <name evidence="3" type="ORF">ASEP1449_LOCUS18885</name>
</gene>
<feature type="signal peptide" evidence="2">
    <location>
        <begin position="1"/>
        <end position="15"/>
    </location>
</feature>
<evidence type="ECO:0000256" key="1">
    <source>
        <dbReference type="SAM" id="MobiDB-lite"/>
    </source>
</evidence>
<feature type="compositionally biased region" description="Polar residues" evidence="1">
    <location>
        <begin position="84"/>
        <end position="100"/>
    </location>
</feature>
<keyword evidence="2" id="KW-0732">Signal</keyword>
<feature type="chain" id="PRO_5030768225" evidence="2">
    <location>
        <begin position="16"/>
        <end position="261"/>
    </location>
</feature>
<dbReference type="AlphaFoldDB" id="A0A7S2XWQ3"/>
<feature type="compositionally biased region" description="Basic and acidic residues" evidence="1">
    <location>
        <begin position="229"/>
        <end position="238"/>
    </location>
</feature>
<protein>
    <submittedName>
        <fullName evidence="3">Uncharacterized protein</fullName>
    </submittedName>
</protein>
<evidence type="ECO:0000313" key="3">
    <source>
        <dbReference type="EMBL" id="CAD9827051.1"/>
    </source>
</evidence>
<feature type="compositionally biased region" description="Low complexity" evidence="1">
    <location>
        <begin position="135"/>
        <end position="145"/>
    </location>
</feature>